<evidence type="ECO:0000256" key="1">
    <source>
        <dbReference type="ARBA" id="ARBA00004653"/>
    </source>
</evidence>
<dbReference type="SUPFAM" id="SSF103481">
    <property type="entry name" value="Multidrug resistance efflux transporter EmrE"/>
    <property type="match status" value="1"/>
</dbReference>
<feature type="compositionally biased region" description="Basic and acidic residues" evidence="9">
    <location>
        <begin position="333"/>
        <end position="342"/>
    </location>
</feature>
<feature type="transmembrane region" description="Helical" evidence="10">
    <location>
        <begin position="6"/>
        <end position="26"/>
    </location>
</feature>
<dbReference type="FunFam" id="1.10.3730.20:FF:000037">
    <property type="entry name" value="Nucleotide Sugar TransPorter family"/>
    <property type="match status" value="1"/>
</dbReference>
<keyword evidence="12" id="KW-1185">Reference proteome</keyword>
<feature type="transmembrane region" description="Helical" evidence="10">
    <location>
        <begin position="38"/>
        <end position="62"/>
    </location>
</feature>
<dbReference type="NCBIfam" id="TIGR00803">
    <property type="entry name" value="nst"/>
    <property type="match status" value="1"/>
</dbReference>
<evidence type="ECO:0000256" key="3">
    <source>
        <dbReference type="ARBA" id="ARBA00022448"/>
    </source>
</evidence>
<comment type="caution">
    <text evidence="11">The sequence shown here is derived from an EMBL/GenBank/DDBJ whole genome shotgun (WGS) entry which is preliminary data.</text>
</comment>
<keyword evidence="4" id="KW-0762">Sugar transport</keyword>
<proteinExistence type="inferred from homology"/>
<evidence type="ECO:0000256" key="10">
    <source>
        <dbReference type="SAM" id="Phobius"/>
    </source>
</evidence>
<evidence type="ECO:0000256" key="7">
    <source>
        <dbReference type="ARBA" id="ARBA00023034"/>
    </source>
</evidence>
<dbReference type="AlphaFoldDB" id="A0AAV7JKR8"/>
<dbReference type="EMBL" id="JAKMXF010000322">
    <property type="protein sequence ID" value="KAI6649045.1"/>
    <property type="molecule type" value="Genomic_DNA"/>
</dbReference>
<feature type="transmembrane region" description="Helical" evidence="10">
    <location>
        <begin position="140"/>
        <end position="157"/>
    </location>
</feature>
<feature type="region of interest" description="Disordered" evidence="9">
    <location>
        <begin position="323"/>
        <end position="342"/>
    </location>
</feature>
<keyword evidence="3" id="KW-0813">Transport</keyword>
<comment type="similarity">
    <text evidence="2">Belongs to the nucleotide-sugar transporter family. SLC35A subfamily.</text>
</comment>
<keyword evidence="7" id="KW-0333">Golgi apparatus</keyword>
<accession>A0AAV7JKR8</accession>
<feature type="transmembrane region" description="Helical" evidence="10">
    <location>
        <begin position="273"/>
        <end position="290"/>
    </location>
</feature>
<dbReference type="PIRSF" id="PIRSF005799">
    <property type="entry name" value="UDP-gal_transpt"/>
    <property type="match status" value="1"/>
</dbReference>
<dbReference type="Proteomes" id="UP001165289">
    <property type="component" value="Unassembled WGS sequence"/>
</dbReference>
<feature type="transmembrane region" description="Helical" evidence="10">
    <location>
        <begin position="116"/>
        <end position="133"/>
    </location>
</feature>
<dbReference type="Gene3D" id="1.10.3730.20">
    <property type="match status" value="1"/>
</dbReference>
<organism evidence="11 12">
    <name type="scientific">Oopsacas minuta</name>
    <dbReference type="NCBI Taxonomy" id="111878"/>
    <lineage>
        <taxon>Eukaryota</taxon>
        <taxon>Metazoa</taxon>
        <taxon>Porifera</taxon>
        <taxon>Hexactinellida</taxon>
        <taxon>Hexasterophora</taxon>
        <taxon>Lyssacinosida</taxon>
        <taxon>Leucopsacidae</taxon>
        <taxon>Oopsacas</taxon>
    </lineage>
</organism>
<evidence type="ECO:0000313" key="12">
    <source>
        <dbReference type="Proteomes" id="UP001165289"/>
    </source>
</evidence>
<keyword evidence="5 10" id="KW-0812">Transmembrane</keyword>
<feature type="compositionally biased region" description="Polar residues" evidence="9">
    <location>
        <begin position="323"/>
        <end position="332"/>
    </location>
</feature>
<reference evidence="11 12" key="1">
    <citation type="journal article" date="2023" name="BMC Biol.">
        <title>The compact genome of the sponge Oopsacas minuta (Hexactinellida) is lacking key metazoan core genes.</title>
        <authorList>
            <person name="Santini S."/>
            <person name="Schenkelaars Q."/>
            <person name="Jourda C."/>
            <person name="Duchesne M."/>
            <person name="Belahbib H."/>
            <person name="Rocher C."/>
            <person name="Selva M."/>
            <person name="Riesgo A."/>
            <person name="Vervoort M."/>
            <person name="Leys S.P."/>
            <person name="Kodjabachian L."/>
            <person name="Le Bivic A."/>
            <person name="Borchiellini C."/>
            <person name="Claverie J.M."/>
            <person name="Renard E."/>
        </authorList>
    </citation>
    <scope>NUCLEOTIDE SEQUENCE [LARGE SCALE GENOMIC DNA]</scope>
    <source>
        <strain evidence="11">SPO-2</strain>
    </source>
</reference>
<keyword evidence="6 10" id="KW-1133">Transmembrane helix</keyword>
<name>A0AAV7JKR8_9METZ</name>
<protein>
    <submittedName>
        <fullName evidence="11">UDP-N-acetylglucosamine transporter isoform X1</fullName>
    </submittedName>
</protein>
<dbReference type="GO" id="GO:0000139">
    <property type="term" value="C:Golgi membrane"/>
    <property type="evidence" value="ECO:0007669"/>
    <property type="project" value="UniProtKB-SubCell"/>
</dbReference>
<sequence length="342" mass="37566">MSKEIGNLKYVSLGVLVLQTTSLVLLMRVSRRVPEEDLYLASTAVVLAELMKLVACLLMVFFESGDFRVFYEVLHSHILSKPVDTIKVAVPAFLYTIQNNLLYLALSNLDAATYQVTYQLKILTTALFSVLLLGRKLNMLKWFSLTLLFAGVALVQLPQGEPSEDEPRIGLTAVVGVGAVIAACLTSGFSGVYFEKILKGSDVSLWLRNIQLGFFGFLFALAGTYTYDGRAVLETGFFHGYTNTVWIVVILQAFGGLVIAVVIKYADNILKGFATSISIVLSCLLSYFLLDDFIPTIYFLIGAVLVMVAVFLYSLPNTSVPPHNPHPVSQTEGTDKPRIPPT</sequence>
<feature type="transmembrane region" description="Helical" evidence="10">
    <location>
        <begin position="245"/>
        <end position="266"/>
    </location>
</feature>
<evidence type="ECO:0000256" key="2">
    <source>
        <dbReference type="ARBA" id="ARBA00009976"/>
    </source>
</evidence>
<dbReference type="Pfam" id="PF04142">
    <property type="entry name" value="Nuc_sug_transp"/>
    <property type="match status" value="1"/>
</dbReference>
<dbReference type="GO" id="GO:0015165">
    <property type="term" value="F:pyrimidine nucleotide-sugar transmembrane transporter activity"/>
    <property type="evidence" value="ECO:0007669"/>
    <property type="project" value="InterPro"/>
</dbReference>
<keyword evidence="8 10" id="KW-0472">Membrane</keyword>
<evidence type="ECO:0000256" key="4">
    <source>
        <dbReference type="ARBA" id="ARBA00022597"/>
    </source>
</evidence>
<comment type="subcellular location">
    <subcellularLocation>
        <location evidence="1">Golgi apparatus membrane</location>
        <topology evidence="1">Multi-pass membrane protein</topology>
    </subcellularLocation>
</comment>
<evidence type="ECO:0000256" key="9">
    <source>
        <dbReference type="SAM" id="MobiDB-lite"/>
    </source>
</evidence>
<evidence type="ECO:0000256" key="6">
    <source>
        <dbReference type="ARBA" id="ARBA00022989"/>
    </source>
</evidence>
<feature type="transmembrane region" description="Helical" evidence="10">
    <location>
        <begin position="169"/>
        <end position="194"/>
    </location>
</feature>
<dbReference type="InterPro" id="IPR007271">
    <property type="entry name" value="Nuc_sug_transpt"/>
</dbReference>
<evidence type="ECO:0000256" key="8">
    <source>
        <dbReference type="ARBA" id="ARBA00023136"/>
    </source>
</evidence>
<feature type="transmembrane region" description="Helical" evidence="10">
    <location>
        <begin position="206"/>
        <end position="225"/>
    </location>
</feature>
<evidence type="ECO:0000313" key="11">
    <source>
        <dbReference type="EMBL" id="KAI6649045.1"/>
    </source>
</evidence>
<feature type="transmembrane region" description="Helical" evidence="10">
    <location>
        <begin position="296"/>
        <end position="315"/>
    </location>
</feature>
<evidence type="ECO:0000256" key="5">
    <source>
        <dbReference type="ARBA" id="ARBA00022692"/>
    </source>
</evidence>
<gene>
    <name evidence="11" type="ORF">LOD99_6768</name>
</gene>
<dbReference type="InterPro" id="IPR037185">
    <property type="entry name" value="EmrE-like"/>
</dbReference>
<dbReference type="PANTHER" id="PTHR10231">
    <property type="entry name" value="NUCLEOTIDE-SUGAR TRANSMEMBRANE TRANSPORTER"/>
    <property type="match status" value="1"/>
</dbReference>